<feature type="binding site" evidence="7">
    <location>
        <position position="885"/>
    </location>
    <ligand>
        <name>Zn(2+)</name>
        <dbReference type="ChEBI" id="CHEBI:29105"/>
        <label>2</label>
    </ligand>
</feature>
<keyword evidence="7" id="KW-0460">Magnesium</keyword>
<comment type="function">
    <text evidence="7 8">DNA-dependent RNA polymerase catalyzes the transcription of DNA into RNA using the four ribonucleoside triphosphates as substrates.</text>
</comment>
<feature type="binding site" evidence="7">
    <location>
        <position position="77"/>
    </location>
    <ligand>
        <name>Zn(2+)</name>
        <dbReference type="ChEBI" id="CHEBI:29105"/>
        <label>1</label>
    </ligand>
</feature>
<dbReference type="EC" id="2.7.7.6" evidence="7"/>
<feature type="binding site" evidence="7">
    <location>
        <position position="474"/>
    </location>
    <ligand>
        <name>Mg(2+)</name>
        <dbReference type="ChEBI" id="CHEBI:18420"/>
    </ligand>
</feature>
<dbReference type="Gene3D" id="1.10.40.90">
    <property type="match status" value="1"/>
</dbReference>
<feature type="binding site" evidence="7">
    <location>
        <position position="90"/>
    </location>
    <ligand>
        <name>Zn(2+)</name>
        <dbReference type="ChEBI" id="CHEBI:29105"/>
        <label>1</label>
    </ligand>
</feature>
<keyword evidence="11" id="KW-1185">Reference proteome</keyword>
<comment type="similarity">
    <text evidence="7 8">Belongs to the RNA polymerase beta' chain family.</text>
</comment>
<evidence type="ECO:0000313" key="10">
    <source>
        <dbReference type="EMBL" id="PUE64260.1"/>
    </source>
</evidence>
<accession>A0ABX5JE26</accession>
<dbReference type="NCBIfam" id="TIGR02386">
    <property type="entry name" value="rpoC_TIGR"/>
    <property type="match status" value="1"/>
</dbReference>
<dbReference type="PANTHER" id="PTHR19376">
    <property type="entry name" value="DNA-DIRECTED RNA POLYMERASE"/>
    <property type="match status" value="1"/>
</dbReference>
<dbReference type="Proteomes" id="UP000251311">
    <property type="component" value="Unassembled WGS sequence"/>
</dbReference>
<dbReference type="Gene3D" id="1.10.274.100">
    <property type="entry name" value="RNA polymerase Rpb1, domain 3"/>
    <property type="match status" value="2"/>
</dbReference>
<keyword evidence="3 7" id="KW-0548">Nucleotidyltransferase</keyword>
<name>A0ABX5JE26_9BACT</name>
<dbReference type="InterPro" id="IPR007081">
    <property type="entry name" value="RNA_pol_Rpb1_5"/>
</dbReference>
<evidence type="ECO:0000256" key="7">
    <source>
        <dbReference type="HAMAP-Rule" id="MF_01322"/>
    </source>
</evidence>
<dbReference type="InterPro" id="IPR007083">
    <property type="entry name" value="RNA_pol_Rpb1_4"/>
</dbReference>
<dbReference type="InterPro" id="IPR044893">
    <property type="entry name" value="RNA_pol_Rpb1_clamp_domain"/>
</dbReference>
<evidence type="ECO:0000313" key="11">
    <source>
        <dbReference type="Proteomes" id="UP000251311"/>
    </source>
</evidence>
<dbReference type="EMBL" id="MUXF01000024">
    <property type="protein sequence ID" value="PUE64260.1"/>
    <property type="molecule type" value="Genomic_DNA"/>
</dbReference>
<dbReference type="Gene3D" id="2.40.40.20">
    <property type="match status" value="1"/>
</dbReference>
<dbReference type="InterPro" id="IPR012754">
    <property type="entry name" value="DNA-dir_RpoC_beta_prime_bact"/>
</dbReference>
<dbReference type="Gene3D" id="1.10.132.30">
    <property type="match status" value="1"/>
</dbReference>
<feature type="binding site" evidence="7">
    <location>
        <position position="878"/>
    </location>
    <ligand>
        <name>Zn(2+)</name>
        <dbReference type="ChEBI" id="CHEBI:29105"/>
        <label>2</label>
    </ligand>
</feature>
<keyword evidence="1 7" id="KW-0240">DNA-directed RNA polymerase</keyword>
<feature type="binding site" evidence="7">
    <location>
        <position position="93"/>
    </location>
    <ligand>
        <name>Zn(2+)</name>
        <dbReference type="ChEBI" id="CHEBI:29105"/>
        <label>1</label>
    </ligand>
</feature>
<feature type="binding site" evidence="7">
    <location>
        <position position="478"/>
    </location>
    <ligand>
        <name>Mg(2+)</name>
        <dbReference type="ChEBI" id="CHEBI:18420"/>
    </ligand>
</feature>
<feature type="domain" description="RNA polymerase N-terminal" evidence="9">
    <location>
        <begin position="249"/>
        <end position="528"/>
    </location>
</feature>
<evidence type="ECO:0000256" key="6">
    <source>
        <dbReference type="ARBA" id="ARBA00048552"/>
    </source>
</evidence>
<keyword evidence="4 7" id="KW-0479">Metal-binding</keyword>
<keyword evidence="2 7" id="KW-0808">Transferase</keyword>
<dbReference type="Gene3D" id="1.10.150.390">
    <property type="match status" value="1"/>
</dbReference>
<dbReference type="Gene3D" id="4.10.860.120">
    <property type="entry name" value="RNA polymerase II, clamp domain"/>
    <property type="match status" value="1"/>
</dbReference>
<dbReference type="InterPro" id="IPR007080">
    <property type="entry name" value="RNA_pol_Rpb1_1"/>
</dbReference>
<dbReference type="Gene3D" id="1.10.1790.20">
    <property type="match status" value="1"/>
</dbReference>
<comment type="cofactor">
    <cofactor evidence="7">
        <name>Zn(2+)</name>
        <dbReference type="ChEBI" id="CHEBI:29105"/>
    </cofactor>
    <text evidence="7">Binds 2 Zn(2+) ions per subunit.</text>
</comment>
<dbReference type="GO" id="GO:0000428">
    <property type="term" value="C:DNA-directed RNA polymerase complex"/>
    <property type="evidence" value="ECO:0007669"/>
    <property type="project" value="UniProtKB-KW"/>
</dbReference>
<dbReference type="InterPro" id="IPR042102">
    <property type="entry name" value="RNA_pol_Rpb1_3_sf"/>
</dbReference>
<protein>
    <recommendedName>
        <fullName evidence="7">DNA-directed RNA polymerase subunit beta'</fullName>
        <shortName evidence="7">RNAP subunit beta'</shortName>
        <ecNumber evidence="7">2.7.7.6</ecNumber>
    </recommendedName>
    <alternativeName>
        <fullName evidence="7">RNA polymerase subunit beta'</fullName>
    </alternativeName>
    <alternativeName>
        <fullName evidence="7">Transcriptase subunit beta'</fullName>
    </alternativeName>
</protein>
<keyword evidence="7" id="KW-0862">Zinc</keyword>
<dbReference type="CDD" id="cd01609">
    <property type="entry name" value="RNAP_beta'_N"/>
    <property type="match status" value="1"/>
</dbReference>
<dbReference type="SMART" id="SM00663">
    <property type="entry name" value="RPOLA_N"/>
    <property type="match status" value="1"/>
</dbReference>
<comment type="subunit">
    <text evidence="7">The RNAP catalytic core consists of 2 alpha, 1 beta, 1 beta' and 1 omega subunit. When a sigma factor is associated with the core the holoenzyme is formed, which can initiate transcription.</text>
</comment>
<reference evidence="10 11" key="1">
    <citation type="submission" date="2017-02" db="EMBL/GenBank/DDBJ databases">
        <title>Arcobacter lacus sp. nov., a new species isolated from reclaimed water.</title>
        <authorList>
            <person name="Figueras M.J."/>
            <person name="Perez-Cataluna A."/>
            <person name="Salas-Masso N."/>
        </authorList>
    </citation>
    <scope>NUCLEOTIDE SEQUENCE [LARGE SCALE GENOMIC DNA]</scope>
    <source>
        <strain evidence="10 11">RW43-9</strain>
    </source>
</reference>
<evidence type="ECO:0000256" key="4">
    <source>
        <dbReference type="ARBA" id="ARBA00022723"/>
    </source>
</evidence>
<dbReference type="InterPro" id="IPR045867">
    <property type="entry name" value="DNA-dir_RpoC_beta_prime"/>
</dbReference>
<dbReference type="Pfam" id="PF00623">
    <property type="entry name" value="RNA_pol_Rpb1_2"/>
    <property type="match status" value="2"/>
</dbReference>
<evidence type="ECO:0000256" key="1">
    <source>
        <dbReference type="ARBA" id="ARBA00022478"/>
    </source>
</evidence>
<dbReference type="Pfam" id="PF05000">
    <property type="entry name" value="RNA_pol_Rpb1_4"/>
    <property type="match status" value="1"/>
</dbReference>
<feature type="binding site" evidence="7">
    <location>
        <position position="888"/>
    </location>
    <ligand>
        <name>Zn(2+)</name>
        <dbReference type="ChEBI" id="CHEBI:29105"/>
        <label>2</label>
    </ligand>
</feature>
<dbReference type="SUPFAM" id="SSF64484">
    <property type="entry name" value="beta and beta-prime subunits of DNA dependent RNA-polymerase"/>
    <property type="match status" value="1"/>
</dbReference>
<comment type="catalytic activity">
    <reaction evidence="6 7 8">
        <text>RNA(n) + a ribonucleoside 5'-triphosphate = RNA(n+1) + diphosphate</text>
        <dbReference type="Rhea" id="RHEA:21248"/>
        <dbReference type="Rhea" id="RHEA-COMP:14527"/>
        <dbReference type="Rhea" id="RHEA-COMP:17342"/>
        <dbReference type="ChEBI" id="CHEBI:33019"/>
        <dbReference type="ChEBI" id="CHEBI:61557"/>
        <dbReference type="ChEBI" id="CHEBI:140395"/>
        <dbReference type="EC" id="2.7.7.6"/>
    </reaction>
</comment>
<dbReference type="Pfam" id="PF04998">
    <property type="entry name" value="RNA_pol_Rpb1_5"/>
    <property type="match status" value="1"/>
</dbReference>
<sequence>MSNNEKVLSPIEIKELERPQDFSAFQLKLASPEKILSWSCGEVKKPETINYRTLKPERDGLFCAKIFGPVKDYECLCGKYKKMRYKGVVCEKCGVEVTSSKVRRHRMGHIELVSPVAHIWMVSSLPTRIGTLLGVKLKDLERVLYYEAYIVSNPGEAYYDNEKTKKVEKYDILNEEQYRTISDLFEHTGFEANMGGEIVRDLLAGLDLFELLTLLKEEMETTKSEAKRKTIIKRLKVVENFLNSGNRPEWMMLTQLPVLPPDLRPLVSLDGGKFAVSDVNDLYRRVINRNNRLKRLTELDAPEIIIRNEKRMLQEAVDALFDNGKTANAVKGANKRPLKSLSEIIKGKQGRFRQNLLGKRVDFSGRSVIVVGPSLNMDQCGIPKKMALELFKPHLMAKLEEKGYATTLKAAKRLIENESNEVWECLNEIVDEYPILLNRAPTLHKLSIQAFHPVLIDGKAIRLHPLVCAAFNADFDGDQMAVHVPLSQEAVAEAKILMMSSMNILLPASGRAIAVPSQDMILGIYYLSLVKEGVKGEHKLFTDVNEVKIALDMGQIDLHAKIRTKIADRIIQTTVGRLIIHEILPSFVPANLWNKVLKKKDIGVLVDYIYKEAGYEVTPRFLDDLKNLGFKYATVAGISISIDDIRVPENKITHISKSKKDVIEVQKQFSQGLLTEQERYNKIIDIWTEVNNKLASEMMELVKGDKNGFNSIYMMADSGARGSAAQIRQLSGMRGLMAKPDGSIIETPIISNFREGLNVLEYFISTHGARKGLADTALKTANAGYLTRKLIDVSQNVRITIEDCGTHEGIEITDITSGNELIESLEERITGRVIAEDIIDPISNEILFAEGTLITEEDAKVVTEAEVKSVVIRTPLTCKVENGLCSKCYGLNLGEQRKAKPGEAVGVVAAQSIGEPGTQLTLRTFHVGGTASATQTERELKADKEGFIRYYNIKKYVTTDGKIIVANRRNAGLLLVEPKINAPFKGKVTVDTVHEEIILTIANSKEEKKYFLRKNDVAKANELAGISGKIEGKLYLPYKDGEEVNLNESIVEIIKDGWNVPNRIPFASELKVEDGAPVTSKIVSGAKGIVKYYKLTGDYLERRHDIKAGDTITEKGLFAVIADNEDREALRHYISRGSSIQLNDNTEVEKDTVISAPTKNEQVVIAEWDPYANPTIAEKAGVISFEDVIPGVTVSEQFDELTGTSKLVINEYIPSGYKPTVILTTDDNEIIRYPLDPKISLNVSEGKRVEVADIIGKTPKATQKSKDITGGLPRVSELFEARRPKNIAILASFDGVVSFGKGLRNKQKILITDSTGNSVEYLVEKSKQVLVHEGEFVHAGEALTDGQISPHDILRILGEKALHYFIVSEVQQVYRSQGVNIADKHIEVITSQMLRQVSILDGGDTKFIVGDMVSKKKFKLENEKIIKLGGNPAIAEPLLLGITRAAVTSDSIISAASFQETTKVLTEAAISAKMDMLEDLKENVVIGRTIPVGTGLYKDQKVKFSEQEISK</sequence>
<organism evidence="10 11">
    <name type="scientific">Arcobacter lacus</name>
    <dbReference type="NCBI Taxonomy" id="1912876"/>
    <lineage>
        <taxon>Bacteria</taxon>
        <taxon>Pseudomonadati</taxon>
        <taxon>Campylobacterota</taxon>
        <taxon>Epsilonproteobacteria</taxon>
        <taxon>Campylobacterales</taxon>
        <taxon>Arcobacteraceae</taxon>
        <taxon>Arcobacter</taxon>
    </lineage>
</organism>
<dbReference type="InterPro" id="IPR038120">
    <property type="entry name" value="Rpb1_funnel_sf"/>
</dbReference>
<evidence type="ECO:0000256" key="2">
    <source>
        <dbReference type="ARBA" id="ARBA00022679"/>
    </source>
</evidence>
<evidence type="ECO:0000259" key="9">
    <source>
        <dbReference type="SMART" id="SM00663"/>
    </source>
</evidence>
<dbReference type="Gene3D" id="2.40.50.100">
    <property type="match status" value="3"/>
</dbReference>
<evidence type="ECO:0000256" key="3">
    <source>
        <dbReference type="ARBA" id="ARBA00022695"/>
    </source>
</evidence>
<feature type="binding site" evidence="7">
    <location>
        <position position="75"/>
    </location>
    <ligand>
        <name>Zn(2+)</name>
        <dbReference type="ChEBI" id="CHEBI:29105"/>
        <label>1</label>
    </ligand>
</feature>
<dbReference type="CDD" id="cd02655">
    <property type="entry name" value="RNAP_beta'_C"/>
    <property type="match status" value="1"/>
</dbReference>
<dbReference type="HAMAP" id="MF_01322">
    <property type="entry name" value="RNApol_bact_RpoC"/>
    <property type="match status" value="1"/>
</dbReference>
<proteinExistence type="inferred from homology"/>
<feature type="binding site" evidence="7">
    <location>
        <position position="804"/>
    </location>
    <ligand>
        <name>Zn(2+)</name>
        <dbReference type="ChEBI" id="CHEBI:29105"/>
        <label>2</label>
    </ligand>
</feature>
<dbReference type="InterPro" id="IPR007066">
    <property type="entry name" value="RNA_pol_Rpb1_3"/>
</dbReference>
<dbReference type="RefSeq" id="WP_108528609.1">
    <property type="nucleotide sequence ID" value="NZ_JAODIH010000021.1"/>
</dbReference>
<dbReference type="Pfam" id="PF04997">
    <property type="entry name" value="RNA_pol_Rpb1_1"/>
    <property type="match status" value="1"/>
</dbReference>
<comment type="cofactor">
    <cofactor evidence="7">
        <name>Mg(2+)</name>
        <dbReference type="ChEBI" id="CHEBI:18420"/>
    </cofactor>
    <text evidence="7">Binds 1 Mg(2+) ion per subunit.</text>
</comment>
<dbReference type="PANTHER" id="PTHR19376:SF54">
    <property type="entry name" value="DNA-DIRECTED RNA POLYMERASE SUBUNIT BETA"/>
    <property type="match status" value="1"/>
</dbReference>
<dbReference type="Pfam" id="PF04983">
    <property type="entry name" value="RNA_pol_Rpb1_3"/>
    <property type="match status" value="1"/>
</dbReference>
<evidence type="ECO:0000256" key="8">
    <source>
        <dbReference type="RuleBase" id="RU004279"/>
    </source>
</evidence>
<comment type="caution">
    <text evidence="10">The sequence shown here is derived from an EMBL/GenBank/DDBJ whole genome shotgun (WGS) entry which is preliminary data.</text>
</comment>
<evidence type="ECO:0000256" key="5">
    <source>
        <dbReference type="ARBA" id="ARBA00023163"/>
    </source>
</evidence>
<feature type="binding site" evidence="7">
    <location>
        <position position="476"/>
    </location>
    <ligand>
        <name>Mg(2+)</name>
        <dbReference type="ChEBI" id="CHEBI:18420"/>
    </ligand>
</feature>
<gene>
    <name evidence="7" type="primary">rpoC</name>
    <name evidence="10" type="ORF">B0175_11060</name>
</gene>
<dbReference type="InterPro" id="IPR000722">
    <property type="entry name" value="RNA_pol_asu"/>
</dbReference>
<keyword evidence="5 7" id="KW-0804">Transcription</keyword>
<dbReference type="InterPro" id="IPR006592">
    <property type="entry name" value="RNA_pol_N"/>
</dbReference>